<dbReference type="STRING" id="1505907.TEU_02065"/>
<dbReference type="GeneID" id="25152217"/>
<evidence type="ECO:0000313" key="2">
    <source>
        <dbReference type="Proteomes" id="UP000029980"/>
    </source>
</evidence>
<evidence type="ECO:0008006" key="3">
    <source>
        <dbReference type="Google" id="ProtNLM"/>
    </source>
</evidence>
<protein>
    <recommendedName>
        <fullName evidence="3">DUF1884 domain-containing protein</fullName>
    </recommendedName>
</protein>
<gene>
    <name evidence="1" type="ORF">TEU_02065</name>
</gene>
<name>A0A097QRW0_9EURY</name>
<sequence>MKNIEELKEVILKAIEELKKDDMNPDIMLAGPGFIEHARELLPSLGLKIYRIDELGYDAVIADSNYLSQIKKASRRISVEPFLEEERVWKELEKLDV</sequence>
<dbReference type="NCBIfam" id="NF041191">
    <property type="entry name" value="encap_f4b"/>
    <property type="match status" value="1"/>
</dbReference>
<dbReference type="RefSeq" id="WP_050002200.1">
    <property type="nucleotide sequence ID" value="NZ_CP008887.1"/>
</dbReference>
<organism evidence="1 2">
    <name type="scientific">Thermococcus eurythermalis</name>
    <dbReference type="NCBI Taxonomy" id="1505907"/>
    <lineage>
        <taxon>Archaea</taxon>
        <taxon>Methanobacteriati</taxon>
        <taxon>Methanobacteriota</taxon>
        <taxon>Thermococci</taxon>
        <taxon>Thermococcales</taxon>
        <taxon>Thermococcaceae</taxon>
        <taxon>Thermococcus</taxon>
    </lineage>
</organism>
<dbReference type="Proteomes" id="UP000029980">
    <property type="component" value="Chromosome"/>
</dbReference>
<dbReference type="EMBL" id="CP008887">
    <property type="protein sequence ID" value="AIU69221.1"/>
    <property type="molecule type" value="Genomic_DNA"/>
</dbReference>
<proteinExistence type="predicted"/>
<dbReference type="InterPro" id="IPR036216">
    <property type="entry name" value="ENCP4_sf"/>
</dbReference>
<reference evidence="1 2" key="1">
    <citation type="journal article" date="2015" name="Int. J. Syst. Evol. Microbiol.">
        <title>Thermococcus eurythermalis sp. nov., a conditional piezophilic hyperthermophilic archaeon with a wide temperature range isolated from an oil-immersed chimney in the Guaymas Basin.</title>
        <authorList>
            <person name="Zhao W."/>
            <person name="Zeng X."/>
            <person name="Xiao X."/>
        </authorList>
    </citation>
    <scope>NUCLEOTIDE SEQUENCE [LARGE SCALE GENOMIC DNA]</scope>
    <source>
        <strain evidence="1 2">A501</strain>
    </source>
</reference>
<accession>A0A097QRW0</accession>
<dbReference type="KEGG" id="teu:TEU_02065"/>
<dbReference type="Gene3D" id="3.30.2320.10">
    <property type="entry name" value="hypothetical protein PF0899 domain"/>
    <property type="match status" value="1"/>
</dbReference>
<evidence type="ECO:0000313" key="1">
    <source>
        <dbReference type="EMBL" id="AIU69221.1"/>
    </source>
</evidence>
<dbReference type="OrthoDB" id="86177at2157"/>
<dbReference type="SUPFAM" id="SSF111057">
    <property type="entry name" value="Hypothetical protein PF0899"/>
    <property type="match status" value="1"/>
</dbReference>
<dbReference type="InterPro" id="IPR014418">
    <property type="entry name" value="ENCP4"/>
</dbReference>
<keyword evidence="2" id="KW-1185">Reference proteome</keyword>
<dbReference type="PIRSF" id="PIRSF004604">
    <property type="entry name" value="UCP004604"/>
    <property type="match status" value="1"/>
</dbReference>
<dbReference type="AlphaFoldDB" id="A0A097QRW0"/>
<dbReference type="HOGENOM" id="CLU_158400_0_0_2"/>
<dbReference type="Pfam" id="PF08967">
    <property type="entry name" value="ENCP4"/>
    <property type="match status" value="1"/>
</dbReference>